<evidence type="ECO:0000256" key="6">
    <source>
        <dbReference type="PROSITE-ProRule" id="PRU01023"/>
    </source>
</evidence>
<evidence type="ECO:0000259" key="8">
    <source>
        <dbReference type="PROSITE" id="PS51686"/>
    </source>
</evidence>
<dbReference type="Pfam" id="PF01189">
    <property type="entry name" value="Methyltr_RsmB-F"/>
    <property type="match status" value="1"/>
</dbReference>
<feature type="binding site" evidence="6">
    <location>
        <position position="368"/>
    </location>
    <ligand>
        <name>S-adenosyl-L-methionine</name>
        <dbReference type="ChEBI" id="CHEBI:59789"/>
    </ligand>
</feature>
<reference evidence="9 10" key="1">
    <citation type="journal article" date="2021" name="Sci. Rep.">
        <title>The distribution of antibiotic resistance genes in chicken gut microbiota commensals.</title>
        <authorList>
            <person name="Juricova H."/>
            <person name="Matiasovicova J."/>
            <person name="Kubasova T."/>
            <person name="Cejkova D."/>
            <person name="Rychlik I."/>
        </authorList>
    </citation>
    <scope>NUCLEOTIDE SEQUENCE [LARGE SCALE GENOMIC DNA]</scope>
    <source>
        <strain evidence="9 10">An829</strain>
    </source>
</reference>
<feature type="compositionally biased region" description="Basic and acidic residues" evidence="7">
    <location>
        <begin position="21"/>
        <end position="44"/>
    </location>
</feature>
<dbReference type="Pfam" id="PF22458">
    <property type="entry name" value="RsmF-B_ferredox"/>
    <property type="match status" value="1"/>
</dbReference>
<dbReference type="CDD" id="cd02440">
    <property type="entry name" value="AdoMet_MTases"/>
    <property type="match status" value="1"/>
</dbReference>
<dbReference type="GO" id="GO:0032259">
    <property type="term" value="P:methylation"/>
    <property type="evidence" value="ECO:0007669"/>
    <property type="project" value="UniProtKB-KW"/>
</dbReference>
<dbReference type="InterPro" id="IPR049560">
    <property type="entry name" value="MeTrfase_RsmB-F_NOP2_cat"/>
</dbReference>
<sequence>MTESHPKRRAFAMQKPKKTSRRDEPKRTERQRAADARRRAERHAAGNVRVSGPKTPEKRMAPKAPGEVRITNLIVDELARALAVILKFDGPADVLMKLFFKSNPKLGMRDRGLIAEGIYYALRRYASLRAAMRPVRPERAPRLAALATLARQHGLDAISPSAIGPEAGPLKNVLAFRAEDASPHVRSELPQWLFDLIEAQYEDANLLYPAMMEGAPLDLRVNLLKADRESVLETLHADGVEAYPTPYSPDGIRLPTKPGLTRWPVYKEGLVDVQDEGSQLIARLLGARRREMVCDFCAGAGGKTLAVGALMRSTGSLYAFDVNEKRLAGMAPRMRRAGLTNVHPAAIRSEQDPRVKRLRGKFDRVLVDAPCTGTGTLRRNPDLKWRLSPEELERINAIQKSVLENAAKLVKAGGRLVYATCSLLKRENQDVVEAFLAAHPDWQLVPAKDVFAEQRIVFPESQWERFGAYMQLLPHVNNTDGFFAAVLERSGKAERAKPVKQAAAEESAE</sequence>
<protein>
    <submittedName>
        <fullName evidence="9">RsmB/NOP family class I SAM-dependent RNA methyltransferase</fullName>
    </submittedName>
</protein>
<evidence type="ECO:0000256" key="3">
    <source>
        <dbReference type="ARBA" id="ARBA00022679"/>
    </source>
</evidence>
<dbReference type="InterPro" id="IPR054728">
    <property type="entry name" value="RsmB-like_ferredoxin"/>
</dbReference>
<feature type="region of interest" description="Disordered" evidence="7">
    <location>
        <begin position="1"/>
        <end position="63"/>
    </location>
</feature>
<dbReference type="InterPro" id="IPR029063">
    <property type="entry name" value="SAM-dependent_MTases_sf"/>
</dbReference>
<dbReference type="InterPro" id="IPR018314">
    <property type="entry name" value="RsmB/NOL1/NOP2-like_CS"/>
</dbReference>
<feature type="compositionally biased region" description="Basic residues" evidence="7">
    <location>
        <begin position="1"/>
        <end position="20"/>
    </location>
</feature>
<evidence type="ECO:0000256" key="7">
    <source>
        <dbReference type="SAM" id="MobiDB-lite"/>
    </source>
</evidence>
<name>A0ABS2DQT6_9BURK</name>
<feature type="binding site" evidence="6">
    <location>
        <position position="321"/>
    </location>
    <ligand>
        <name>S-adenosyl-L-methionine</name>
        <dbReference type="ChEBI" id="CHEBI:59789"/>
    </ligand>
</feature>
<dbReference type="GO" id="GO:0008168">
    <property type="term" value="F:methyltransferase activity"/>
    <property type="evidence" value="ECO:0007669"/>
    <property type="project" value="UniProtKB-KW"/>
</dbReference>
<dbReference type="Gene3D" id="3.40.50.150">
    <property type="entry name" value="Vaccinia Virus protein VP39"/>
    <property type="match status" value="1"/>
</dbReference>
<gene>
    <name evidence="9" type="ORF">H6A60_04300</name>
</gene>
<comment type="caution">
    <text evidence="6">Lacks conserved residue(s) required for the propagation of feature annotation.</text>
</comment>
<dbReference type="PRINTS" id="PR02008">
    <property type="entry name" value="RCMTFAMILY"/>
</dbReference>
<dbReference type="EMBL" id="JACJJC010000005">
    <property type="protein sequence ID" value="MBM6703709.1"/>
    <property type="molecule type" value="Genomic_DNA"/>
</dbReference>
<organism evidence="9 10">
    <name type="scientific">Sutterella massiliensis</name>
    <dbReference type="NCBI Taxonomy" id="1816689"/>
    <lineage>
        <taxon>Bacteria</taxon>
        <taxon>Pseudomonadati</taxon>
        <taxon>Pseudomonadota</taxon>
        <taxon>Betaproteobacteria</taxon>
        <taxon>Burkholderiales</taxon>
        <taxon>Sutterellaceae</taxon>
        <taxon>Sutterella</taxon>
    </lineage>
</organism>
<keyword evidence="4 6" id="KW-0949">S-adenosyl-L-methionine</keyword>
<proteinExistence type="inferred from homology"/>
<keyword evidence="10" id="KW-1185">Reference proteome</keyword>
<dbReference type="PANTHER" id="PTHR22807">
    <property type="entry name" value="NOP2 YEAST -RELATED NOL1/NOP2/FMU SUN DOMAIN-CONTAINING"/>
    <property type="match status" value="1"/>
</dbReference>
<comment type="caution">
    <text evidence="9">The sequence shown here is derived from an EMBL/GenBank/DDBJ whole genome shotgun (WGS) entry which is preliminary data.</text>
</comment>
<evidence type="ECO:0000256" key="4">
    <source>
        <dbReference type="ARBA" id="ARBA00022691"/>
    </source>
</evidence>
<feature type="active site" description="Nucleophile" evidence="6">
    <location>
        <position position="421"/>
    </location>
</feature>
<feature type="domain" description="SAM-dependent MTase RsmB/NOP-type" evidence="8">
    <location>
        <begin position="207"/>
        <end position="490"/>
    </location>
</feature>
<evidence type="ECO:0000256" key="2">
    <source>
        <dbReference type="ARBA" id="ARBA00022603"/>
    </source>
</evidence>
<accession>A0ABS2DQT6</accession>
<dbReference type="InterPro" id="IPR023267">
    <property type="entry name" value="RCMT"/>
</dbReference>
<evidence type="ECO:0000313" key="10">
    <source>
        <dbReference type="Proteomes" id="UP000715095"/>
    </source>
</evidence>
<dbReference type="PANTHER" id="PTHR22807:SF53">
    <property type="entry name" value="RIBOSOMAL RNA SMALL SUBUNIT METHYLTRANSFERASE B-RELATED"/>
    <property type="match status" value="1"/>
</dbReference>
<evidence type="ECO:0000256" key="1">
    <source>
        <dbReference type="ARBA" id="ARBA00007494"/>
    </source>
</evidence>
<keyword evidence="5 6" id="KW-0694">RNA-binding</keyword>
<keyword evidence="3 6" id="KW-0808">Transferase</keyword>
<dbReference type="PROSITE" id="PS01153">
    <property type="entry name" value="NOL1_NOP2_SUN"/>
    <property type="match status" value="1"/>
</dbReference>
<dbReference type="Proteomes" id="UP000715095">
    <property type="component" value="Unassembled WGS sequence"/>
</dbReference>
<dbReference type="PROSITE" id="PS51686">
    <property type="entry name" value="SAM_MT_RSMB_NOP"/>
    <property type="match status" value="1"/>
</dbReference>
<keyword evidence="2 6" id="KW-0489">Methyltransferase</keyword>
<comment type="similarity">
    <text evidence="1 6">Belongs to the class I-like SAM-binding methyltransferase superfamily. RsmB/NOP family.</text>
</comment>
<dbReference type="RefSeq" id="WP_205102186.1">
    <property type="nucleotide sequence ID" value="NZ_JACJJC010000005.1"/>
</dbReference>
<dbReference type="SUPFAM" id="SSF53335">
    <property type="entry name" value="S-adenosyl-L-methionine-dependent methyltransferases"/>
    <property type="match status" value="1"/>
</dbReference>
<evidence type="ECO:0000256" key="5">
    <source>
        <dbReference type="ARBA" id="ARBA00022884"/>
    </source>
</evidence>
<dbReference type="InterPro" id="IPR001678">
    <property type="entry name" value="MeTrfase_RsmB-F_NOP2_dom"/>
</dbReference>
<evidence type="ECO:0000313" key="9">
    <source>
        <dbReference type="EMBL" id="MBM6703709.1"/>
    </source>
</evidence>
<dbReference type="Gene3D" id="3.30.70.1170">
    <property type="entry name" value="Sun protein, domain 3"/>
    <property type="match status" value="1"/>
</dbReference>